<dbReference type="AlphaFoldDB" id="A0AAD7RA18"/>
<evidence type="ECO:0000313" key="2">
    <source>
        <dbReference type="EMBL" id="KAJ8372312.1"/>
    </source>
</evidence>
<gene>
    <name evidence="2" type="ORF">AAFF_G00290980</name>
</gene>
<sequence>MHGTPLEEMEAFTYLGSVMDTTGGTDADIKSRSSKTISSKTKLRIFNSNVKQVWPAERDGGACCRIAVVLAEPLLPYALAFAAGAMVYVVIDDIIPEAQVR</sequence>
<dbReference type="Proteomes" id="UP001221898">
    <property type="component" value="Unassembled WGS sequence"/>
</dbReference>
<proteinExistence type="predicted"/>
<organism evidence="2 3">
    <name type="scientific">Aldrovandia affinis</name>
    <dbReference type="NCBI Taxonomy" id="143900"/>
    <lineage>
        <taxon>Eukaryota</taxon>
        <taxon>Metazoa</taxon>
        <taxon>Chordata</taxon>
        <taxon>Craniata</taxon>
        <taxon>Vertebrata</taxon>
        <taxon>Euteleostomi</taxon>
        <taxon>Actinopterygii</taxon>
        <taxon>Neopterygii</taxon>
        <taxon>Teleostei</taxon>
        <taxon>Notacanthiformes</taxon>
        <taxon>Halosauridae</taxon>
        <taxon>Aldrovandia</taxon>
    </lineage>
</organism>
<dbReference type="InterPro" id="IPR045609">
    <property type="entry name" value="DUF6451"/>
</dbReference>
<comment type="caution">
    <text evidence="2">The sequence shown here is derived from an EMBL/GenBank/DDBJ whole genome shotgun (WGS) entry which is preliminary data.</text>
</comment>
<reference evidence="2" key="1">
    <citation type="journal article" date="2023" name="Science">
        <title>Genome structures resolve the early diversification of teleost fishes.</title>
        <authorList>
            <person name="Parey E."/>
            <person name="Louis A."/>
            <person name="Montfort J."/>
            <person name="Bouchez O."/>
            <person name="Roques C."/>
            <person name="Iampietro C."/>
            <person name="Lluch J."/>
            <person name="Castinel A."/>
            <person name="Donnadieu C."/>
            <person name="Desvignes T."/>
            <person name="Floi Bucao C."/>
            <person name="Jouanno E."/>
            <person name="Wen M."/>
            <person name="Mejri S."/>
            <person name="Dirks R."/>
            <person name="Jansen H."/>
            <person name="Henkel C."/>
            <person name="Chen W.J."/>
            <person name="Zahm M."/>
            <person name="Cabau C."/>
            <person name="Klopp C."/>
            <person name="Thompson A.W."/>
            <person name="Robinson-Rechavi M."/>
            <person name="Braasch I."/>
            <person name="Lecointre G."/>
            <person name="Bobe J."/>
            <person name="Postlethwait J.H."/>
            <person name="Berthelot C."/>
            <person name="Roest Crollius H."/>
            <person name="Guiguen Y."/>
        </authorList>
    </citation>
    <scope>NUCLEOTIDE SEQUENCE</scope>
    <source>
        <strain evidence="2">NC1722</strain>
    </source>
</reference>
<accession>A0AAD7RA18</accession>
<feature type="domain" description="DUF6451" evidence="1">
    <location>
        <begin position="33"/>
        <end position="53"/>
    </location>
</feature>
<evidence type="ECO:0000313" key="3">
    <source>
        <dbReference type="Proteomes" id="UP001221898"/>
    </source>
</evidence>
<keyword evidence="3" id="KW-1185">Reference proteome</keyword>
<dbReference type="EMBL" id="JAINUG010000408">
    <property type="protein sequence ID" value="KAJ8372312.1"/>
    <property type="molecule type" value="Genomic_DNA"/>
</dbReference>
<name>A0AAD7RA18_9TELE</name>
<dbReference type="Pfam" id="PF20049">
    <property type="entry name" value="DUF6451"/>
    <property type="match status" value="1"/>
</dbReference>
<protein>
    <recommendedName>
        <fullName evidence="1">DUF6451 domain-containing protein</fullName>
    </recommendedName>
</protein>
<evidence type="ECO:0000259" key="1">
    <source>
        <dbReference type="Pfam" id="PF20049"/>
    </source>
</evidence>